<dbReference type="RefSeq" id="WP_090219513.1">
    <property type="nucleotide sequence ID" value="NZ_FMWG01000007.1"/>
</dbReference>
<dbReference type="OrthoDB" id="5937621at2"/>
<gene>
    <name evidence="2" type="ORF">SAMN04488118_107195</name>
</gene>
<name>A0A1G5R2G0_9RHOB</name>
<dbReference type="EMBL" id="FMWG01000007">
    <property type="protein sequence ID" value="SCZ68197.1"/>
    <property type="molecule type" value="Genomic_DNA"/>
</dbReference>
<evidence type="ECO:0000313" key="3">
    <source>
        <dbReference type="Proteomes" id="UP000198767"/>
    </source>
</evidence>
<dbReference type="AlphaFoldDB" id="A0A1G5R2G0"/>
<proteinExistence type="predicted"/>
<organism evidence="2 3">
    <name type="scientific">Epibacterium ulvae</name>
    <dbReference type="NCBI Taxonomy" id="1156985"/>
    <lineage>
        <taxon>Bacteria</taxon>
        <taxon>Pseudomonadati</taxon>
        <taxon>Pseudomonadota</taxon>
        <taxon>Alphaproteobacteria</taxon>
        <taxon>Rhodobacterales</taxon>
        <taxon>Roseobacteraceae</taxon>
        <taxon>Epibacterium</taxon>
    </lineage>
</organism>
<reference evidence="2 3" key="1">
    <citation type="submission" date="2016-10" db="EMBL/GenBank/DDBJ databases">
        <authorList>
            <person name="de Groot N.N."/>
        </authorList>
    </citation>
    <scope>NUCLEOTIDE SEQUENCE [LARGE SCALE GENOMIC DNA]</scope>
    <source>
        <strain evidence="2 3">U95</strain>
    </source>
</reference>
<sequence>MLRFLFCALIVATPVQADKLDAFAAERLKDAVLLFDQEFRNDETGQYLDSIRLDDRNGSPLSSIAASGMGLISLAIGDATGVIPDAEIKAETTLKHLLGLNNDTDFAVERSVNGWYRHWFNVNTGAVPKGSTEKYSTIDTAILSAGAAILGNYLIDQAERDNTPIPQAALLAQQLVMSINWTTAIRDPQRGSIHLVFYGADAERPTDNVATIPFDEYALLPCMAARFENLTRNEGDATLFWHSHFGDVEELPMPQHENFTLLGKPSGNVPSHFTHQFAFYLCGDYARDPAFLDELRELKKADRQWFESKGATAGLWGLGAGSEIVFDQHNRIEKYRYGVARLGQNPNKTASPAIMAGFLPVDVTDGTQTILAELKALWDTGACRYEHENLEFMWRCSVKDPSLQVKRLEAIDFSTWMLGLATAHPNVGLEFFQDYAF</sequence>
<feature type="signal peptide" evidence="1">
    <location>
        <begin position="1"/>
        <end position="17"/>
    </location>
</feature>
<keyword evidence="3" id="KW-1185">Reference proteome</keyword>
<dbReference type="Proteomes" id="UP000198767">
    <property type="component" value="Unassembled WGS sequence"/>
</dbReference>
<evidence type="ECO:0008006" key="4">
    <source>
        <dbReference type="Google" id="ProtNLM"/>
    </source>
</evidence>
<keyword evidence="1" id="KW-0732">Signal</keyword>
<accession>A0A1G5R2G0</accession>
<feature type="chain" id="PRO_5011666162" description="Glycoamylase-like domain-containing protein" evidence="1">
    <location>
        <begin position="18"/>
        <end position="437"/>
    </location>
</feature>
<evidence type="ECO:0000256" key="1">
    <source>
        <dbReference type="SAM" id="SignalP"/>
    </source>
</evidence>
<dbReference type="Gene3D" id="1.50.10.140">
    <property type="match status" value="1"/>
</dbReference>
<protein>
    <recommendedName>
        <fullName evidence="4">Glycoamylase-like domain-containing protein</fullName>
    </recommendedName>
</protein>
<evidence type="ECO:0000313" key="2">
    <source>
        <dbReference type="EMBL" id="SCZ68197.1"/>
    </source>
</evidence>